<evidence type="ECO:0000313" key="1">
    <source>
        <dbReference type="EMBL" id="QNT98338.1"/>
    </source>
</evidence>
<evidence type="ECO:0000313" key="2">
    <source>
        <dbReference type="Proteomes" id="UP000516422"/>
    </source>
</evidence>
<keyword evidence="1" id="KW-0614">Plasmid</keyword>
<organism evidence="1 2">
    <name type="scientific">Streptomyces griseofuscus</name>
    <dbReference type="NCBI Taxonomy" id="146922"/>
    <lineage>
        <taxon>Bacteria</taxon>
        <taxon>Bacillati</taxon>
        <taxon>Actinomycetota</taxon>
        <taxon>Actinomycetes</taxon>
        <taxon>Kitasatosporales</taxon>
        <taxon>Streptomycetaceae</taxon>
        <taxon>Streptomyces</taxon>
    </lineage>
</organism>
<dbReference type="Proteomes" id="UP000516422">
    <property type="component" value="Plasmid pSGRIFU2"/>
</dbReference>
<reference evidence="1 2" key="1">
    <citation type="submission" date="2020-04" db="EMBL/GenBank/DDBJ databases">
        <title>Characterization and engineering of Streptomyces griseofuscus DSM40191 as a potential heterologous host for expression of BGCs.</title>
        <authorList>
            <person name="Gren T."/>
            <person name="Whitford C.M."/>
            <person name="Mohite O.S."/>
            <person name="Joergensen T.S."/>
            <person name="Nielsen J.B."/>
            <person name="Lee S.Y."/>
            <person name="Weber T."/>
        </authorList>
    </citation>
    <scope>NUCLEOTIDE SEQUENCE [LARGE SCALE GENOMIC DNA]</scope>
    <source>
        <strain evidence="1 2">DSM 40191</strain>
        <plasmid evidence="1 2">pSGRIFU2</plasmid>
    </source>
</reference>
<dbReference type="EMBL" id="CP051008">
    <property type="protein sequence ID" value="QNT98338.1"/>
    <property type="molecule type" value="Genomic_DNA"/>
</dbReference>
<name>A0A7H1QDF8_9ACTN</name>
<dbReference type="RefSeq" id="WP_037663131.1">
    <property type="nucleotide sequence ID" value="NZ_CP051008.1"/>
</dbReference>
<proteinExistence type="predicted"/>
<gene>
    <name evidence="1" type="ORF">HEP81_08110</name>
</gene>
<accession>A0A7H1QDF8</accession>
<dbReference type="KEGG" id="sgf:HEP81_08110"/>
<geneLocation type="plasmid" evidence="1 2">
    <name>pSGRIFU2</name>
</geneLocation>
<protein>
    <submittedName>
        <fullName evidence="1">Uncharacterized protein</fullName>
    </submittedName>
</protein>
<dbReference type="GeneID" id="91467580"/>
<sequence length="116" mass="12333">MAAKTDPAQLVRQARDLIEQFNRVVLDDAKELSAPALSESTQALKALVERLPQAFEQTADVLELLAKSDKVTVEQGDVKTEVAATAAELRAVAADSEQLGKSLANPASALFLMGGR</sequence>
<dbReference type="AlphaFoldDB" id="A0A7H1QDF8"/>